<evidence type="ECO:0000313" key="6">
    <source>
        <dbReference type="EMBL" id="MFC4719662.1"/>
    </source>
</evidence>
<proteinExistence type="inferred from homology"/>
<evidence type="ECO:0000259" key="5">
    <source>
        <dbReference type="PROSITE" id="PS50893"/>
    </source>
</evidence>
<dbReference type="GO" id="GO:0005524">
    <property type="term" value="F:ATP binding"/>
    <property type="evidence" value="ECO:0007669"/>
    <property type="project" value="UniProtKB-KW"/>
</dbReference>
<reference evidence="7" key="1">
    <citation type="journal article" date="2019" name="Int. J. Syst. Evol. Microbiol.">
        <title>The Global Catalogue of Microorganisms (GCM) 10K type strain sequencing project: providing services to taxonomists for standard genome sequencing and annotation.</title>
        <authorList>
            <consortium name="The Broad Institute Genomics Platform"/>
            <consortium name="The Broad Institute Genome Sequencing Center for Infectious Disease"/>
            <person name="Wu L."/>
            <person name="Ma J."/>
        </authorList>
    </citation>
    <scope>NUCLEOTIDE SEQUENCE [LARGE SCALE GENOMIC DNA]</scope>
    <source>
        <strain evidence="7">CGMCC 1.19032</strain>
    </source>
</reference>
<dbReference type="SMART" id="SM00382">
    <property type="entry name" value="AAA"/>
    <property type="match status" value="1"/>
</dbReference>
<dbReference type="RefSeq" id="WP_204653868.1">
    <property type="nucleotide sequence ID" value="NZ_JAFBFD010000015.1"/>
</dbReference>
<evidence type="ECO:0000256" key="1">
    <source>
        <dbReference type="ARBA" id="ARBA00005417"/>
    </source>
</evidence>
<sequence length="240" mass="27110">MFQVNQISVRYQTDQMAVKEVTFSIQEPAIVGIIGPNGAGKSTLIKAMLDLIPHNGEIFFDSLPLKQFQKKIAYVEQKSAIDETFPITVKECVSLGLYPQMRFYQRVKKADWQKVEEALKAVAMLEFKNRQIGELSGGQFQRVLIARTLVQNADLIFLDEPFVGIDIVSEEIIMNLLQDLKSKGKYIFIVHHDLSKVETYFDQLILMKQQLIAVGPTKQVFTPKKLAQAFGQSLVVLGGE</sequence>
<gene>
    <name evidence="6" type="ORF">ACFO5I_07930</name>
</gene>
<dbReference type="Pfam" id="PF00005">
    <property type="entry name" value="ABC_tran"/>
    <property type="match status" value="1"/>
</dbReference>
<evidence type="ECO:0000256" key="2">
    <source>
        <dbReference type="ARBA" id="ARBA00022448"/>
    </source>
</evidence>
<dbReference type="InterPro" id="IPR003593">
    <property type="entry name" value="AAA+_ATPase"/>
</dbReference>
<dbReference type="InterPro" id="IPR017871">
    <property type="entry name" value="ABC_transporter-like_CS"/>
</dbReference>
<dbReference type="PROSITE" id="PS50893">
    <property type="entry name" value="ABC_TRANSPORTER_2"/>
    <property type="match status" value="1"/>
</dbReference>
<dbReference type="PANTHER" id="PTHR42734:SF5">
    <property type="entry name" value="IRON TRANSPORT SYSTEM ATP-BINDING PROTEIN HI_0361-RELATED"/>
    <property type="match status" value="1"/>
</dbReference>
<keyword evidence="3" id="KW-0547">Nucleotide-binding</keyword>
<comment type="caution">
    <text evidence="6">The sequence shown here is derived from an EMBL/GenBank/DDBJ whole genome shotgun (WGS) entry which is preliminary data.</text>
</comment>
<evidence type="ECO:0000256" key="3">
    <source>
        <dbReference type="ARBA" id="ARBA00022741"/>
    </source>
</evidence>
<evidence type="ECO:0000313" key="7">
    <source>
        <dbReference type="Proteomes" id="UP001595969"/>
    </source>
</evidence>
<feature type="domain" description="ABC transporter" evidence="5">
    <location>
        <begin position="2"/>
        <end position="234"/>
    </location>
</feature>
<name>A0ABV9MUJ0_9ENTE</name>
<protein>
    <submittedName>
        <fullName evidence="6">Metal ABC transporter ATP-binding protein</fullName>
    </submittedName>
</protein>
<accession>A0ABV9MUJ0</accession>
<dbReference type="PROSITE" id="PS00211">
    <property type="entry name" value="ABC_TRANSPORTER_1"/>
    <property type="match status" value="1"/>
</dbReference>
<dbReference type="SUPFAM" id="SSF52540">
    <property type="entry name" value="P-loop containing nucleoside triphosphate hydrolases"/>
    <property type="match status" value="1"/>
</dbReference>
<comment type="similarity">
    <text evidence="1">Belongs to the ABC transporter superfamily.</text>
</comment>
<dbReference type="InterPro" id="IPR050153">
    <property type="entry name" value="Metal_Ion_Import_ABC"/>
</dbReference>
<dbReference type="PANTHER" id="PTHR42734">
    <property type="entry name" value="METAL TRANSPORT SYSTEM ATP-BINDING PROTEIN TM_0124-RELATED"/>
    <property type="match status" value="1"/>
</dbReference>
<dbReference type="EMBL" id="JBHSGS010000043">
    <property type="protein sequence ID" value="MFC4719662.1"/>
    <property type="molecule type" value="Genomic_DNA"/>
</dbReference>
<keyword evidence="4 6" id="KW-0067">ATP-binding</keyword>
<keyword evidence="2" id="KW-0813">Transport</keyword>
<dbReference type="InterPro" id="IPR003439">
    <property type="entry name" value="ABC_transporter-like_ATP-bd"/>
</dbReference>
<dbReference type="Gene3D" id="3.40.50.300">
    <property type="entry name" value="P-loop containing nucleotide triphosphate hydrolases"/>
    <property type="match status" value="1"/>
</dbReference>
<dbReference type="InterPro" id="IPR027417">
    <property type="entry name" value="P-loop_NTPase"/>
</dbReference>
<organism evidence="6 7">
    <name type="scientific">Enterococcus lemanii</name>
    <dbReference type="NCBI Taxonomy" id="1159752"/>
    <lineage>
        <taxon>Bacteria</taxon>
        <taxon>Bacillati</taxon>
        <taxon>Bacillota</taxon>
        <taxon>Bacilli</taxon>
        <taxon>Lactobacillales</taxon>
        <taxon>Enterococcaceae</taxon>
        <taxon>Enterococcus</taxon>
    </lineage>
</organism>
<evidence type="ECO:0000256" key="4">
    <source>
        <dbReference type="ARBA" id="ARBA00022840"/>
    </source>
</evidence>
<dbReference type="CDD" id="cd03235">
    <property type="entry name" value="ABC_Metallic_Cations"/>
    <property type="match status" value="1"/>
</dbReference>
<dbReference type="Proteomes" id="UP001595969">
    <property type="component" value="Unassembled WGS sequence"/>
</dbReference>
<keyword evidence="7" id="KW-1185">Reference proteome</keyword>